<evidence type="ECO:0000256" key="5">
    <source>
        <dbReference type="SAM" id="MobiDB-lite"/>
    </source>
</evidence>
<keyword evidence="4" id="KW-0175">Coiled coil</keyword>
<dbReference type="GO" id="GO:0006887">
    <property type="term" value="P:exocytosis"/>
    <property type="evidence" value="ECO:0007669"/>
    <property type="project" value="UniProtKB-KW"/>
</dbReference>
<keyword evidence="3" id="KW-0653">Protein transport</keyword>
<dbReference type="SUPFAM" id="SSF74788">
    <property type="entry name" value="Cullin repeat-like"/>
    <property type="match status" value="1"/>
</dbReference>
<dbReference type="Proteomes" id="UP000008022">
    <property type="component" value="Unassembled WGS sequence"/>
</dbReference>
<dbReference type="InterPro" id="IPR004140">
    <property type="entry name" value="Exo70"/>
</dbReference>
<proteinExistence type="inferred from homology"/>
<dbReference type="Pfam" id="PF03081">
    <property type="entry name" value="Exo70_C"/>
    <property type="match status" value="1"/>
</dbReference>
<dbReference type="PANTHER" id="PTHR12542:SF112">
    <property type="entry name" value="EXOCYST SUBUNIT EXO70 FAMILY PROTEIN"/>
    <property type="match status" value="1"/>
</dbReference>
<feature type="region of interest" description="Disordered" evidence="5">
    <location>
        <begin position="696"/>
        <end position="728"/>
    </location>
</feature>
<evidence type="ECO:0000256" key="4">
    <source>
        <dbReference type="SAM" id="Coils"/>
    </source>
</evidence>
<organism evidence="7 8">
    <name type="scientific">Oryza rufipogon</name>
    <name type="common">Brownbeard rice</name>
    <name type="synonym">Asian wild rice</name>
    <dbReference type="NCBI Taxonomy" id="4529"/>
    <lineage>
        <taxon>Eukaryota</taxon>
        <taxon>Viridiplantae</taxon>
        <taxon>Streptophyta</taxon>
        <taxon>Embryophyta</taxon>
        <taxon>Tracheophyta</taxon>
        <taxon>Spermatophyta</taxon>
        <taxon>Magnoliopsida</taxon>
        <taxon>Liliopsida</taxon>
        <taxon>Poales</taxon>
        <taxon>Poaceae</taxon>
        <taxon>BOP clade</taxon>
        <taxon>Oryzoideae</taxon>
        <taxon>Oryzeae</taxon>
        <taxon>Oryzinae</taxon>
        <taxon>Oryza</taxon>
    </lineage>
</organism>
<accession>A0A0E0PG07</accession>
<feature type="coiled-coil region" evidence="4">
    <location>
        <begin position="4"/>
        <end position="31"/>
    </location>
</feature>
<dbReference type="GO" id="GO:0000145">
    <property type="term" value="C:exocyst"/>
    <property type="evidence" value="ECO:0007669"/>
    <property type="project" value="InterPro"/>
</dbReference>
<reference evidence="7" key="2">
    <citation type="submission" date="2015-06" db="UniProtKB">
        <authorList>
            <consortium name="EnsemblPlants"/>
        </authorList>
    </citation>
    <scope>IDENTIFICATION</scope>
</reference>
<dbReference type="GO" id="GO:0005546">
    <property type="term" value="F:phosphatidylinositol-4,5-bisphosphate binding"/>
    <property type="evidence" value="ECO:0007669"/>
    <property type="project" value="InterPro"/>
</dbReference>
<evidence type="ECO:0000313" key="8">
    <source>
        <dbReference type="Proteomes" id="UP000008022"/>
    </source>
</evidence>
<dbReference type="Pfam" id="PF20669">
    <property type="entry name" value="Exo70_N"/>
    <property type="match status" value="1"/>
</dbReference>
<protein>
    <recommendedName>
        <fullName evidence="3">Exocyst subunit Exo70 family protein</fullName>
    </recommendedName>
</protein>
<dbReference type="STRING" id="4529.A0A0E0PG07"/>
<dbReference type="Gene3D" id="1.20.1280.170">
    <property type="entry name" value="Exocyst complex component Exo70"/>
    <property type="match status" value="1"/>
</dbReference>
<keyword evidence="2 3" id="KW-0813">Transport</keyword>
<dbReference type="OMA" id="AVHYMTS"/>
<evidence type="ECO:0000313" key="7">
    <source>
        <dbReference type="EnsemblPlants" id="ORUFI04G31950.1"/>
    </source>
</evidence>
<evidence type="ECO:0000256" key="1">
    <source>
        <dbReference type="ARBA" id="ARBA00006756"/>
    </source>
</evidence>
<dbReference type="Gramene" id="ORUFI04G31950.1">
    <property type="protein sequence ID" value="ORUFI04G31950.1"/>
    <property type="gene ID" value="ORUFI04G31950"/>
</dbReference>
<dbReference type="InterPro" id="IPR046364">
    <property type="entry name" value="Exo70_C"/>
</dbReference>
<comment type="function">
    <text evidence="3">Component of the exocyst complex.</text>
</comment>
<dbReference type="GO" id="GO:0015031">
    <property type="term" value="P:protein transport"/>
    <property type="evidence" value="ECO:0007669"/>
    <property type="project" value="UniProtKB-KW"/>
</dbReference>
<dbReference type="eggNOG" id="KOG2344">
    <property type="taxonomic scope" value="Eukaryota"/>
</dbReference>
<reference evidence="8" key="1">
    <citation type="submission" date="2013-06" db="EMBL/GenBank/DDBJ databases">
        <authorList>
            <person name="Zhao Q."/>
        </authorList>
    </citation>
    <scope>NUCLEOTIDE SEQUENCE</scope>
    <source>
        <strain evidence="8">cv. W1943</strain>
    </source>
</reference>
<sequence>MERAADEEAAAEALRAKIELLRQAMQSSEAMQKEAAVIGTRLNNHMVAIDEAMRPAHKRTYNACRVHDNIRRSLTAAGAIVRHLDLVREAEHVILLDRPNEDLNAYLEAIDKLTSVEYFFTSKIRCRVGNDVHERVNELLSKAIHGLENEFHRLLTKCRNVQKLITSSETSLLSHFPYSKPVDLENIFNCLPSLNRQLSSEDLIGPSAGDYSEAPLKQYAECTLPTLVDPCYLTLLSKLAQKSIQLDCHQKFMEIYREIRSSTLERTLKRLGVEYVTKEEMQQVEAQSMEAKIAEWTQFSRITVKLLFGAERILCDQVFEGKYTWKDHCFAEVTAKSLSILLSFGDAVVQSQILPDKLYILLDMYKATLELQSKVDAIFEGNACSENRKSALTLTKSLAQTAKKTIGDFMEYILNHSVTSTTVDGAVHYMTSYVTDYIKFLFDYQSSIKQIFGDPCVEDEKDTDVVSQIVGAIHALETNLAMKAKQYKDLALGHLFLMNNIHYIVKYIGRSELKDLLGADWIERQRRIVQQHATRYRRVAWLKVLECLSTQGLTSSVGSSIDVTQGSFRNIKNSTTSRSVIKERLKCFNMRFEEICQKQMNWGVPDRDLRDSLILMIAEILLPAYRSFLKHFGPLVENSHSALKYMKYTPESLEQALGNLFAKKLRSDQAKSANEVAGSKPYSSSAIAKAHGNHEGIFPNANLERSCTGDRAKSSKPPKSEQQQPTTEPTLLCSHCQPMLITSFQSINLPLLYMSHTTI</sequence>
<keyword evidence="8" id="KW-1185">Reference proteome</keyword>
<evidence type="ECO:0000256" key="2">
    <source>
        <dbReference type="ARBA" id="ARBA00022448"/>
    </source>
</evidence>
<evidence type="ECO:0000259" key="6">
    <source>
        <dbReference type="Pfam" id="PF03081"/>
    </source>
</evidence>
<dbReference type="AlphaFoldDB" id="A0A0E0PG07"/>
<name>A0A0E0PG07_ORYRU</name>
<dbReference type="PANTHER" id="PTHR12542">
    <property type="entry name" value="EXOCYST COMPLEX PROTEIN EXO70"/>
    <property type="match status" value="1"/>
</dbReference>
<feature type="domain" description="Exocyst complex subunit Exo70 C-terminal" evidence="6">
    <location>
        <begin position="295"/>
        <end position="657"/>
    </location>
</feature>
<dbReference type="EnsemblPlants" id="ORUFI04G31950.1">
    <property type="protein sequence ID" value="ORUFI04G31950.1"/>
    <property type="gene ID" value="ORUFI04G31950"/>
</dbReference>
<comment type="similarity">
    <text evidence="1 3">Belongs to the EXO70 family.</text>
</comment>
<evidence type="ECO:0000256" key="3">
    <source>
        <dbReference type="RuleBase" id="RU365026"/>
    </source>
</evidence>
<dbReference type="InterPro" id="IPR016159">
    <property type="entry name" value="Cullin_repeat-like_dom_sf"/>
</dbReference>
<keyword evidence="3" id="KW-0268">Exocytosis</keyword>